<keyword evidence="3" id="KW-1185">Reference proteome</keyword>
<evidence type="ECO:0000256" key="1">
    <source>
        <dbReference type="SAM" id="SignalP"/>
    </source>
</evidence>
<protein>
    <submittedName>
        <fullName evidence="2">Uncharacterized protein</fullName>
    </submittedName>
</protein>
<accession>A0ABS4BWU3</accession>
<evidence type="ECO:0000313" key="3">
    <source>
        <dbReference type="Proteomes" id="UP000670776"/>
    </source>
</evidence>
<organism evidence="2 3">
    <name type="scientific">Mariniflexile gromovii</name>
    <dbReference type="NCBI Taxonomy" id="362523"/>
    <lineage>
        <taxon>Bacteria</taxon>
        <taxon>Pseudomonadati</taxon>
        <taxon>Bacteroidota</taxon>
        <taxon>Flavobacteriia</taxon>
        <taxon>Flavobacteriales</taxon>
        <taxon>Flavobacteriaceae</taxon>
        <taxon>Mariniflexile</taxon>
    </lineage>
</organism>
<dbReference type="EMBL" id="JAGJCB010000016">
    <property type="protein sequence ID" value="MBP0905056.1"/>
    <property type="molecule type" value="Genomic_DNA"/>
</dbReference>
<reference evidence="2 3" key="1">
    <citation type="submission" date="2021-04" db="EMBL/GenBank/DDBJ databases">
        <title>Mariniflexile gromovii gen. nov., sp. nov., a gliding bacterium isolated from the sea urchin Strongylocentrotus intermedius.</title>
        <authorList>
            <person name="Ko S."/>
            <person name="Le V."/>
            <person name="Ahn C.-Y."/>
            <person name="Oh H.-M."/>
        </authorList>
    </citation>
    <scope>NUCLEOTIDE SEQUENCE [LARGE SCALE GENOMIC DNA]</scope>
    <source>
        <strain evidence="2 3">KCTC 12570</strain>
    </source>
</reference>
<evidence type="ECO:0000313" key="2">
    <source>
        <dbReference type="EMBL" id="MBP0905056.1"/>
    </source>
</evidence>
<name>A0ABS4BWU3_9FLAO</name>
<comment type="caution">
    <text evidence="2">The sequence shown here is derived from an EMBL/GenBank/DDBJ whole genome shotgun (WGS) entry which is preliminary data.</text>
</comment>
<sequence length="79" mass="8649">MKITFIIFVLSISISTNSMCAQTIFTVKGFNHIESVASDGKYIYAADIGKELNPTQKVGDGRIIKLDFKGAIIDSTFSK</sequence>
<proteinExistence type="predicted"/>
<dbReference type="Proteomes" id="UP000670776">
    <property type="component" value="Unassembled WGS sequence"/>
</dbReference>
<feature type="signal peptide" evidence="1">
    <location>
        <begin position="1"/>
        <end position="20"/>
    </location>
</feature>
<feature type="chain" id="PRO_5046031724" evidence="1">
    <location>
        <begin position="21"/>
        <end position="79"/>
    </location>
</feature>
<dbReference type="RefSeq" id="WP_209655939.1">
    <property type="nucleotide sequence ID" value="NZ_JAGJCB010000016.1"/>
</dbReference>
<keyword evidence="1" id="KW-0732">Signal</keyword>
<gene>
    <name evidence="2" type="ORF">J8H85_14545</name>
</gene>